<organism evidence="1 2">
    <name type="scientific">Hygrophoropsis aurantiaca</name>
    <dbReference type="NCBI Taxonomy" id="72124"/>
    <lineage>
        <taxon>Eukaryota</taxon>
        <taxon>Fungi</taxon>
        <taxon>Dikarya</taxon>
        <taxon>Basidiomycota</taxon>
        <taxon>Agaricomycotina</taxon>
        <taxon>Agaricomycetes</taxon>
        <taxon>Agaricomycetidae</taxon>
        <taxon>Boletales</taxon>
        <taxon>Coniophorineae</taxon>
        <taxon>Hygrophoropsidaceae</taxon>
        <taxon>Hygrophoropsis</taxon>
    </lineage>
</organism>
<accession>A0ACB7ZZ99</accession>
<dbReference type="Proteomes" id="UP000790377">
    <property type="component" value="Unassembled WGS sequence"/>
</dbReference>
<proteinExistence type="predicted"/>
<gene>
    <name evidence="1" type="ORF">BJ138DRAFT_1094578</name>
</gene>
<evidence type="ECO:0000313" key="1">
    <source>
        <dbReference type="EMBL" id="KAH7906022.1"/>
    </source>
</evidence>
<dbReference type="EMBL" id="MU268083">
    <property type="protein sequence ID" value="KAH7906022.1"/>
    <property type="molecule type" value="Genomic_DNA"/>
</dbReference>
<evidence type="ECO:0000313" key="2">
    <source>
        <dbReference type="Proteomes" id="UP000790377"/>
    </source>
</evidence>
<comment type="caution">
    <text evidence="1">The sequence shown here is derived from an EMBL/GenBank/DDBJ whole genome shotgun (WGS) entry which is preliminary data.</text>
</comment>
<keyword evidence="2" id="KW-1185">Reference proteome</keyword>
<protein>
    <submittedName>
        <fullName evidence="1">Golgi transport complex subunit 5-domain-containing protein</fullName>
    </submittedName>
</protein>
<name>A0ACB7ZZ99_9AGAM</name>
<sequence length="870" mass="92131">MTDRDYTVFAHPSFDANEYANAVLAGEAYPATTTNTPTSRGDIPLAISKLDVSLDDVTKQIKTLVHAHHEDLLAQAAGINTLAGSLASVRQGLDDVDASLEKLQAKIRIPYHALRAHVSRLERTRQASDVLRRAARIVVLVRRLEAQLADLGADASNTAVTDESSQRTIAQAALAIAESGPSPCPPSLALLDEPSSTTSLPLSQITAIAAHIPFIHASRTRVTQHIDTAVLRALDTLDQPLLASSLQAAHNLRVLPALALRTTTDLVAALDARVRAAFDLAAIMRDVGAKDPAAAPPTPTPASGLSLLYKSRVRTEPTSITAPACAAALWARIEGTVEDLVGVGAKIYTLEKVLRMKKDARTGALFLDEAMKPHVLESKPSTTFWTALARALEKYARDGGKASPFLQQTLATGYPRLLRLLVHGLFAKVGVYMDATVQRGKATAQHPETHLILSALSTFAALYLARASTRMADATAAALRGLGVSAAGVRTLTAELLRVLTNELDAARSDPGLARAVAGRVRAAVEGVAGRLGGAITTDRTATTLLGPLATPQQLQNGAIATCLYGLWMGLSTGKDAREDAVGGIMAPAVQGLRTGCDRVLEPLVGAVRRELGAIIARLHRVDFQKARDPAGGGAGMGMGMGGGMGAGASLYVKDLADKLSFVKLEVMAGFAPEVVRDWTPTIVKYTIRTFLLHASIAKPLGESGKLQLTADMTELEFALSAFMLEGGQHTGTGGAGRLESVGEEYKALRAMRPLLFLDTPSLASPAHTAALPPLLVLHHILVRSPLPLPHALHGWQEAEYVRWVGEHAPEEAWALVESGLRRWEGMRGVDDVEGGGKGRDVGKADGDGQEYVELARRVLAHAKSSSASN</sequence>
<reference evidence="1" key="1">
    <citation type="journal article" date="2021" name="New Phytol.">
        <title>Evolutionary innovations through gain and loss of genes in the ectomycorrhizal Boletales.</title>
        <authorList>
            <person name="Wu G."/>
            <person name="Miyauchi S."/>
            <person name="Morin E."/>
            <person name="Kuo A."/>
            <person name="Drula E."/>
            <person name="Varga T."/>
            <person name="Kohler A."/>
            <person name="Feng B."/>
            <person name="Cao Y."/>
            <person name="Lipzen A."/>
            <person name="Daum C."/>
            <person name="Hundley H."/>
            <person name="Pangilinan J."/>
            <person name="Johnson J."/>
            <person name="Barry K."/>
            <person name="LaButti K."/>
            <person name="Ng V."/>
            <person name="Ahrendt S."/>
            <person name="Min B."/>
            <person name="Choi I.G."/>
            <person name="Park H."/>
            <person name="Plett J.M."/>
            <person name="Magnuson J."/>
            <person name="Spatafora J.W."/>
            <person name="Nagy L.G."/>
            <person name="Henrissat B."/>
            <person name="Grigoriev I.V."/>
            <person name="Yang Z.L."/>
            <person name="Xu J."/>
            <person name="Martin F.M."/>
        </authorList>
    </citation>
    <scope>NUCLEOTIDE SEQUENCE</scope>
    <source>
        <strain evidence="1">ATCC 28755</strain>
    </source>
</reference>